<comment type="caution">
    <text evidence="1">The sequence shown here is derived from an EMBL/GenBank/DDBJ whole genome shotgun (WGS) entry which is preliminary data.</text>
</comment>
<keyword evidence="2" id="KW-1185">Reference proteome</keyword>
<protein>
    <submittedName>
        <fullName evidence="1">Uncharacterized protein</fullName>
    </submittedName>
</protein>
<dbReference type="EMBL" id="CAKOGL010000007">
    <property type="protein sequence ID" value="CAH2088395.1"/>
    <property type="molecule type" value="Genomic_DNA"/>
</dbReference>
<dbReference type="Proteomes" id="UP001153954">
    <property type="component" value="Unassembled WGS sequence"/>
</dbReference>
<evidence type="ECO:0000313" key="1">
    <source>
        <dbReference type="EMBL" id="CAH2088395.1"/>
    </source>
</evidence>
<organism evidence="1 2">
    <name type="scientific">Euphydryas editha</name>
    <name type="common">Edith's checkerspot</name>
    <dbReference type="NCBI Taxonomy" id="104508"/>
    <lineage>
        <taxon>Eukaryota</taxon>
        <taxon>Metazoa</taxon>
        <taxon>Ecdysozoa</taxon>
        <taxon>Arthropoda</taxon>
        <taxon>Hexapoda</taxon>
        <taxon>Insecta</taxon>
        <taxon>Pterygota</taxon>
        <taxon>Neoptera</taxon>
        <taxon>Endopterygota</taxon>
        <taxon>Lepidoptera</taxon>
        <taxon>Glossata</taxon>
        <taxon>Ditrysia</taxon>
        <taxon>Papilionoidea</taxon>
        <taxon>Nymphalidae</taxon>
        <taxon>Nymphalinae</taxon>
        <taxon>Euphydryas</taxon>
    </lineage>
</organism>
<gene>
    <name evidence="1" type="ORF">EEDITHA_LOCUS4558</name>
</gene>
<dbReference type="AlphaFoldDB" id="A0AAU9TS41"/>
<name>A0AAU9TS41_EUPED</name>
<accession>A0AAU9TS41</accession>
<evidence type="ECO:0000313" key="2">
    <source>
        <dbReference type="Proteomes" id="UP001153954"/>
    </source>
</evidence>
<sequence>MEDVNALANQLASLPVVDQINKIWRRAANQFQREIKRDTRRRGDSDDREDLNKELGDDVTRKIVRNIIEFGKKSGYLGPIKRALEAIDPK</sequence>
<proteinExistence type="predicted"/>
<reference evidence="1" key="1">
    <citation type="submission" date="2022-03" db="EMBL/GenBank/DDBJ databases">
        <authorList>
            <person name="Tunstrom K."/>
        </authorList>
    </citation>
    <scope>NUCLEOTIDE SEQUENCE</scope>
</reference>